<comment type="subcellular location">
    <subcellularLocation>
        <location evidence="1">Membrane</location>
        <topology evidence="1">Multi-pass membrane protein</topology>
    </subcellularLocation>
</comment>
<comment type="caution">
    <text evidence="8">The sequence shown here is derived from an EMBL/GenBank/DDBJ whole genome shotgun (WGS) entry which is preliminary data.</text>
</comment>
<dbReference type="PANTHER" id="PTHR10926">
    <property type="entry name" value="CELL CYCLE CONTROL PROTEIN 50"/>
    <property type="match status" value="1"/>
</dbReference>
<dbReference type="GO" id="GO:0005783">
    <property type="term" value="C:endoplasmic reticulum"/>
    <property type="evidence" value="ECO:0007669"/>
    <property type="project" value="TreeGrafter"/>
</dbReference>
<feature type="transmembrane region" description="Helical" evidence="7">
    <location>
        <begin position="117"/>
        <end position="138"/>
    </location>
</feature>
<organism evidence="8 9">
    <name type="scientific">Brachionus plicatilis</name>
    <name type="common">Marine rotifer</name>
    <name type="synonym">Brachionus muelleri</name>
    <dbReference type="NCBI Taxonomy" id="10195"/>
    <lineage>
        <taxon>Eukaryota</taxon>
        <taxon>Metazoa</taxon>
        <taxon>Spiralia</taxon>
        <taxon>Gnathifera</taxon>
        <taxon>Rotifera</taxon>
        <taxon>Eurotatoria</taxon>
        <taxon>Monogononta</taxon>
        <taxon>Pseudotrocha</taxon>
        <taxon>Ploima</taxon>
        <taxon>Brachionidae</taxon>
        <taxon>Brachionus</taxon>
    </lineage>
</organism>
<evidence type="ECO:0000256" key="2">
    <source>
        <dbReference type="ARBA" id="ARBA00009457"/>
    </source>
</evidence>
<dbReference type="GO" id="GO:0005794">
    <property type="term" value="C:Golgi apparatus"/>
    <property type="evidence" value="ECO:0007669"/>
    <property type="project" value="TreeGrafter"/>
</dbReference>
<evidence type="ECO:0000256" key="1">
    <source>
        <dbReference type="ARBA" id="ARBA00004141"/>
    </source>
</evidence>
<keyword evidence="5 7" id="KW-0472">Membrane</keyword>
<keyword evidence="3 7" id="KW-0812">Transmembrane</keyword>
<comment type="similarity">
    <text evidence="2">Belongs to the CDC50/LEM3 family.</text>
</comment>
<name>A0A3M7RRB0_BRAPC</name>
<evidence type="ECO:0000313" key="9">
    <source>
        <dbReference type="Proteomes" id="UP000276133"/>
    </source>
</evidence>
<proteinExistence type="inferred from homology"/>
<gene>
    <name evidence="8" type="ORF">BpHYR1_018993</name>
</gene>
<dbReference type="InterPro" id="IPR005045">
    <property type="entry name" value="CDC50/LEM3_fam"/>
</dbReference>
<evidence type="ECO:0000256" key="3">
    <source>
        <dbReference type="ARBA" id="ARBA00022692"/>
    </source>
</evidence>
<evidence type="ECO:0000256" key="5">
    <source>
        <dbReference type="ARBA" id="ARBA00023136"/>
    </source>
</evidence>
<evidence type="ECO:0000313" key="8">
    <source>
        <dbReference type="EMBL" id="RNA26072.1"/>
    </source>
</evidence>
<protein>
    <submittedName>
        <fullName evidence="8">Cell cycle control 50A-like</fullName>
    </submittedName>
</protein>
<evidence type="ECO:0000256" key="4">
    <source>
        <dbReference type="ARBA" id="ARBA00022989"/>
    </source>
</evidence>
<dbReference type="Proteomes" id="UP000276133">
    <property type="component" value="Unassembled WGS sequence"/>
</dbReference>
<dbReference type="AlphaFoldDB" id="A0A3M7RRB0"/>
<dbReference type="Pfam" id="PF03381">
    <property type="entry name" value="CDC50"/>
    <property type="match status" value="2"/>
</dbReference>
<keyword evidence="9" id="KW-1185">Reference proteome</keyword>
<feature type="compositionally biased region" description="Basic residues" evidence="6">
    <location>
        <begin position="1"/>
        <end position="14"/>
    </location>
</feature>
<keyword evidence="4 7" id="KW-1133">Transmembrane helix</keyword>
<dbReference type="GO" id="GO:0005886">
    <property type="term" value="C:plasma membrane"/>
    <property type="evidence" value="ECO:0007669"/>
    <property type="project" value="TreeGrafter"/>
</dbReference>
<evidence type="ECO:0000256" key="7">
    <source>
        <dbReference type="SAM" id="Phobius"/>
    </source>
</evidence>
<reference evidence="8 9" key="1">
    <citation type="journal article" date="2018" name="Sci. Rep.">
        <title>Genomic signatures of local adaptation to the degree of environmental predictability in rotifers.</title>
        <authorList>
            <person name="Franch-Gras L."/>
            <person name="Hahn C."/>
            <person name="Garcia-Roger E.M."/>
            <person name="Carmona M.J."/>
            <person name="Serra M."/>
            <person name="Gomez A."/>
        </authorList>
    </citation>
    <scope>NUCLEOTIDE SEQUENCE [LARGE SCALE GENOMIC DNA]</scope>
    <source>
        <strain evidence="8">HYR1</strain>
    </source>
</reference>
<feature type="transmembrane region" description="Helical" evidence="7">
    <location>
        <begin position="437"/>
        <end position="459"/>
    </location>
</feature>
<accession>A0A3M7RRB0</accession>
<feature type="region of interest" description="Disordered" evidence="6">
    <location>
        <begin position="1"/>
        <end position="22"/>
    </location>
</feature>
<dbReference type="OrthoDB" id="340608at2759"/>
<sequence length="483" mass="57280">MIKTKLKHKRRRNNSNKSDQIIDPQVDSLLPNEITVKETSFIQKSSDNDGIKLQRSLKNYLNTKFRFKRKNLEEFKEDYFDDDSRQSNKNEYSNKPLEKDLYQQKLYAWKPLLTPKFVINLFLICSIAFLPLGIILYFNSNNIYEAKYDYTDCLDSKNQSYTCHSQLLSNISYHCICRIYFREENFQNETLYVYYMLENYYQNIRQYVKSVDINQFSDNNSNINLAAECEPFRYKIEKSKEINAYEPCGAISNSLFNDSFKIFYINQQTNKSIQLNISKADLAWDTDRKYRFSKLLNSHTPNTIKPRIRMNNLSSKNDSLEDLMVWMRTAAFPSFRKLYGRILLEENQKLAHKLDNKNALINYFLKKFEKNDSFGINKTDFEQALSNLFKPEEIRIMKLPKGNYFIDIDYNYMVKQFDGRKSIILANVSWLGGKCYFMAWIYIIVGSLSFITSFVLFFLHVYYGNMHYNTAILLVDAKTSLIK</sequence>
<dbReference type="EMBL" id="REGN01002807">
    <property type="protein sequence ID" value="RNA26072.1"/>
    <property type="molecule type" value="Genomic_DNA"/>
</dbReference>
<dbReference type="STRING" id="10195.A0A3M7RRB0"/>
<evidence type="ECO:0000256" key="6">
    <source>
        <dbReference type="SAM" id="MobiDB-lite"/>
    </source>
</evidence>
<dbReference type="PANTHER" id="PTHR10926:SF0">
    <property type="entry name" value="CDC50, ISOFORM A"/>
    <property type="match status" value="1"/>
</dbReference>